<reference evidence="5" key="1">
    <citation type="submission" date="2012-12" db="EMBL/GenBank/DDBJ databases">
        <authorList>
            <person name="Hellsten U."/>
            <person name="Grimwood J."/>
            <person name="Chapman J.A."/>
            <person name="Shapiro H."/>
            <person name="Aerts A."/>
            <person name="Otillar R.P."/>
            <person name="Terry A.Y."/>
            <person name="Boore J.L."/>
            <person name="Simakov O."/>
            <person name="Marletaz F."/>
            <person name="Cho S.-J."/>
            <person name="Edsinger-Gonzales E."/>
            <person name="Havlak P."/>
            <person name="Kuo D.-H."/>
            <person name="Larsson T."/>
            <person name="Lv J."/>
            <person name="Arendt D."/>
            <person name="Savage R."/>
            <person name="Osoegawa K."/>
            <person name="de Jong P."/>
            <person name="Lindberg D.R."/>
            <person name="Seaver E.C."/>
            <person name="Weisblat D.A."/>
            <person name="Putnam N.H."/>
            <person name="Grigoriev I.V."/>
            <person name="Rokhsar D.S."/>
        </authorList>
    </citation>
    <scope>NUCLEOTIDE SEQUENCE</scope>
</reference>
<dbReference type="InterPro" id="IPR057031">
    <property type="entry name" value="SFR19-like_C"/>
</dbReference>
<organism evidence="4 5">
    <name type="scientific">Helobdella robusta</name>
    <name type="common">Californian leech</name>
    <dbReference type="NCBI Taxonomy" id="6412"/>
    <lineage>
        <taxon>Eukaryota</taxon>
        <taxon>Metazoa</taxon>
        <taxon>Spiralia</taxon>
        <taxon>Lophotrochozoa</taxon>
        <taxon>Annelida</taxon>
        <taxon>Clitellata</taxon>
        <taxon>Hirudinea</taxon>
        <taxon>Rhynchobdellida</taxon>
        <taxon>Glossiphoniidae</taxon>
        <taxon>Helobdella</taxon>
    </lineage>
</organism>
<reference evidence="3 5" key="2">
    <citation type="journal article" date="2013" name="Nature">
        <title>Insights into bilaterian evolution from three spiralian genomes.</title>
        <authorList>
            <person name="Simakov O."/>
            <person name="Marletaz F."/>
            <person name="Cho S.J."/>
            <person name="Edsinger-Gonzales E."/>
            <person name="Havlak P."/>
            <person name="Hellsten U."/>
            <person name="Kuo D.H."/>
            <person name="Larsson T."/>
            <person name="Lv J."/>
            <person name="Arendt D."/>
            <person name="Savage R."/>
            <person name="Osoegawa K."/>
            <person name="de Jong P."/>
            <person name="Grimwood J."/>
            <person name="Chapman J.A."/>
            <person name="Shapiro H."/>
            <person name="Aerts A."/>
            <person name="Otillar R.P."/>
            <person name="Terry A.Y."/>
            <person name="Boore J.L."/>
            <person name="Grigoriev I.V."/>
            <person name="Lindberg D.R."/>
            <person name="Seaver E.C."/>
            <person name="Weisblat D.A."/>
            <person name="Putnam N.H."/>
            <person name="Rokhsar D.S."/>
        </authorList>
    </citation>
    <scope>NUCLEOTIDE SEQUENCE</scope>
</reference>
<dbReference type="EnsemblMetazoa" id="HelroT170514">
    <property type="protein sequence ID" value="HelroP170514"/>
    <property type="gene ID" value="HelroG170514"/>
</dbReference>
<dbReference type="OrthoDB" id="1935339at2759"/>
<evidence type="ECO:0000313" key="5">
    <source>
        <dbReference type="Proteomes" id="UP000015101"/>
    </source>
</evidence>
<dbReference type="CTD" id="20203254"/>
<sequence length="477" mass="54646">MENDKLENVCDDEIRENFININNSNYLETENITADTDEQQNENNFNNNNDGRSSEEDEDELTRKIRAIPILPRIPKLKKADSSGEIPRQQTLEHRSILQRKDSIINPDQSLKWPTESFGGFGSSRRNNINSFNKFSNQSHNGSKKFNNNCQNSSNIKNLNNSIEHNFNKNNHNKNFNLINSKRDQKTEPQTTHMTYSSFKRSKQGLDQADSNQNLTSEEKFDQIFKKKDMSNNHLEPLTAAETDNVFNNLSEADDFDSFDNNILNTIAKTPCKTIEDRYRERMQKGLKTAQMESIASCSKSDLTNNDDNLYNNEQLSQDYHSNANSNQTLRKSQTCPDSLSKVADTDNVDSSDDSKSSPNDNDKSLGDKSGSLCRKVVTFNCPDANESSALLKNKKLPKKKKIDEVCPKSSSQEKVVSIMKEFLKPYYSKQKITKDQYKEIMRKSVPKFSKIKPGDIKIDKIHSYAMKLLKEILPRK</sequence>
<dbReference type="InParanoid" id="T1F355"/>
<dbReference type="KEGG" id="hro:HELRODRAFT_170514"/>
<feature type="compositionally biased region" description="Polar residues" evidence="1">
    <location>
        <begin position="188"/>
        <end position="199"/>
    </location>
</feature>
<protein>
    <recommendedName>
        <fullName evidence="2">SFR19-like C-terminal domain-containing protein</fullName>
    </recommendedName>
</protein>
<proteinExistence type="predicted"/>
<feature type="domain" description="SFR19-like C-terminal" evidence="2">
    <location>
        <begin position="401"/>
        <end position="466"/>
    </location>
</feature>
<feature type="region of interest" description="Disordered" evidence="1">
    <location>
        <begin position="183"/>
        <end position="216"/>
    </location>
</feature>
<feature type="compositionally biased region" description="Polar residues" evidence="1">
    <location>
        <begin position="325"/>
        <end position="338"/>
    </location>
</feature>
<dbReference type="Pfam" id="PF23030">
    <property type="entry name" value="SCAF11-like_C"/>
    <property type="match status" value="1"/>
</dbReference>
<feature type="compositionally biased region" description="Basic and acidic residues" evidence="1">
    <location>
        <begin position="353"/>
        <end position="367"/>
    </location>
</feature>
<reference evidence="4" key="3">
    <citation type="submission" date="2015-06" db="UniProtKB">
        <authorList>
            <consortium name="EnsemblMetazoa"/>
        </authorList>
    </citation>
    <scope>IDENTIFICATION</scope>
</reference>
<feature type="region of interest" description="Disordered" evidence="1">
    <location>
        <begin position="36"/>
        <end position="61"/>
    </location>
</feature>
<evidence type="ECO:0000256" key="1">
    <source>
        <dbReference type="SAM" id="MobiDB-lite"/>
    </source>
</evidence>
<name>T1F355_HELRO</name>
<dbReference type="EMBL" id="KB096222">
    <property type="protein sequence ID" value="ESO07203.1"/>
    <property type="molecule type" value="Genomic_DNA"/>
</dbReference>
<dbReference type="GeneID" id="20203254"/>
<evidence type="ECO:0000313" key="4">
    <source>
        <dbReference type="EnsemblMetazoa" id="HelroP170514"/>
    </source>
</evidence>
<dbReference type="EMBL" id="AMQM01003580">
    <property type="status" value="NOT_ANNOTATED_CDS"/>
    <property type="molecule type" value="Genomic_DNA"/>
</dbReference>
<gene>
    <name evidence="4" type="primary">20203254</name>
    <name evidence="3" type="ORF">HELRODRAFT_170514</name>
</gene>
<feature type="region of interest" description="Disordered" evidence="1">
    <location>
        <begin position="325"/>
        <end position="369"/>
    </location>
</feature>
<dbReference type="Proteomes" id="UP000015101">
    <property type="component" value="Unassembled WGS sequence"/>
</dbReference>
<dbReference type="RefSeq" id="XP_009014581.1">
    <property type="nucleotide sequence ID" value="XM_009016333.1"/>
</dbReference>
<evidence type="ECO:0000313" key="3">
    <source>
        <dbReference type="EMBL" id="ESO07203.1"/>
    </source>
</evidence>
<keyword evidence="5" id="KW-1185">Reference proteome</keyword>
<evidence type="ECO:0000259" key="2">
    <source>
        <dbReference type="Pfam" id="PF23030"/>
    </source>
</evidence>
<dbReference type="HOGENOM" id="CLU_572762_0_0_1"/>
<dbReference type="AlphaFoldDB" id="T1F355"/>
<accession>T1F355</accession>